<evidence type="ECO:0000256" key="3">
    <source>
        <dbReference type="ARBA" id="ARBA00023169"/>
    </source>
</evidence>
<dbReference type="GO" id="GO:0016772">
    <property type="term" value="F:transferase activity, transferring phosphorus-containing groups"/>
    <property type="evidence" value="ECO:0007669"/>
    <property type="project" value="InterPro"/>
</dbReference>
<organism evidence="6">
    <name type="scientific">uncultured Desulfobacteraceae bacterium</name>
    <dbReference type="NCBI Taxonomy" id="218296"/>
    <lineage>
        <taxon>Bacteria</taxon>
        <taxon>Pseudomonadati</taxon>
        <taxon>Thermodesulfobacteriota</taxon>
        <taxon>Desulfobacteria</taxon>
        <taxon>Desulfobacterales</taxon>
        <taxon>Desulfobacteraceae</taxon>
        <taxon>environmental samples</taxon>
    </lineage>
</organism>
<dbReference type="GO" id="GO:0000271">
    <property type="term" value="P:polysaccharide biosynthetic process"/>
    <property type="evidence" value="ECO:0007669"/>
    <property type="project" value="UniProtKB-KW"/>
</dbReference>
<evidence type="ECO:0000256" key="2">
    <source>
        <dbReference type="ARBA" id="ARBA00022679"/>
    </source>
</evidence>
<evidence type="ECO:0000259" key="4">
    <source>
        <dbReference type="Pfam" id="PF11380"/>
    </source>
</evidence>
<name>A0A484HKM2_9BACT</name>
<dbReference type="InterPro" id="IPR031357">
    <property type="entry name" value="Stealth_CR3"/>
</dbReference>
<sequence length="309" mass="37444">MNHTINAEEKFDIVYTWVDNSDPQYKTTHDSFKKKWLKTNAWDEEIVGEMRDRNNDELKFSLRAAEKFAPWANRVFLLTFGQYPEWMNFDHPKLTIARHTDILPDSFLPTFNSFALEWALHRIPGLSENFIYFNDDYFLGQPTLTRDFYSPENGHMLSFDYDPKNYQKKMNPWRASMKNANQCLEERFGKRFRRSQLHLPHFFRKSVFKEMAKEFAHEANHTMSHKFRDYNDVNATQMYMHYIIDMNYPHTIEREPGFTFHYLSRESIEKILKTRPKFYCLNDVTEDRDNYKLFLMLERLYPDKSSFEN</sequence>
<dbReference type="Pfam" id="PF11380">
    <property type="entry name" value="Stealth_CR2"/>
    <property type="match status" value="1"/>
</dbReference>
<gene>
    <name evidence="6" type="ORF">EPICR_170058</name>
</gene>
<keyword evidence="3" id="KW-0270">Exopolysaccharide synthesis</keyword>
<reference evidence="6" key="1">
    <citation type="submission" date="2019-01" db="EMBL/GenBank/DDBJ databases">
        <authorList>
            <consortium name="Genoscope - CEA"/>
            <person name="William W."/>
        </authorList>
    </citation>
    <scope>NUCLEOTIDE SEQUENCE</scope>
    <source>
        <strain evidence="6">CR-1</strain>
    </source>
</reference>
<dbReference type="AlphaFoldDB" id="A0A484HKM2"/>
<proteinExistence type="inferred from homology"/>
<evidence type="ECO:0000256" key="1">
    <source>
        <dbReference type="ARBA" id="ARBA00007583"/>
    </source>
</evidence>
<dbReference type="EMBL" id="CAACVI010000009">
    <property type="protein sequence ID" value="VEN73441.1"/>
    <property type="molecule type" value="Genomic_DNA"/>
</dbReference>
<comment type="similarity">
    <text evidence="1">Belongs to the stealth family.</text>
</comment>
<dbReference type="Pfam" id="PF17102">
    <property type="entry name" value="Stealth_CR3"/>
    <property type="match status" value="1"/>
</dbReference>
<feature type="domain" description="Stealth protein CR2 conserved region 2" evidence="4">
    <location>
        <begin position="51"/>
        <end position="154"/>
    </location>
</feature>
<feature type="domain" description="Stealth protein CR3 conserved region 3" evidence="5">
    <location>
        <begin position="198"/>
        <end position="244"/>
    </location>
</feature>
<keyword evidence="2" id="KW-0808">Transferase</keyword>
<dbReference type="PANTHER" id="PTHR24045">
    <property type="match status" value="1"/>
</dbReference>
<dbReference type="InterPro" id="IPR047141">
    <property type="entry name" value="Stealth"/>
</dbReference>
<accession>A0A484HKM2</accession>
<dbReference type="PANTHER" id="PTHR24045:SF0">
    <property type="entry name" value="N-ACETYLGLUCOSAMINE-1-PHOSPHOTRANSFERASE SUBUNITS ALPHA_BETA"/>
    <property type="match status" value="1"/>
</dbReference>
<protein>
    <submittedName>
        <fullName evidence="6">Uncharacterized protein</fullName>
    </submittedName>
</protein>
<evidence type="ECO:0000313" key="6">
    <source>
        <dbReference type="EMBL" id="VEN73441.1"/>
    </source>
</evidence>
<evidence type="ECO:0000259" key="5">
    <source>
        <dbReference type="Pfam" id="PF17102"/>
    </source>
</evidence>
<dbReference type="InterPro" id="IPR021520">
    <property type="entry name" value="Stealth_CR2"/>
</dbReference>